<dbReference type="PaxDb" id="3708-A0A078GKW4"/>
<sequence>MTFDWPYRGEHFNPSHDKSRRCIYLFGYNNH</sequence>
<reference evidence="1 2" key="1">
    <citation type="journal article" date="2014" name="Science">
        <title>Plant genetics. Early allopolyploid evolution in the post-Neolithic Brassica napus oilseed genome.</title>
        <authorList>
            <person name="Chalhoub B."/>
            <person name="Denoeud F."/>
            <person name="Liu S."/>
            <person name="Parkin I.A."/>
            <person name="Tang H."/>
            <person name="Wang X."/>
            <person name="Chiquet J."/>
            <person name="Belcram H."/>
            <person name="Tong C."/>
            <person name="Samans B."/>
            <person name="Correa M."/>
            <person name="Da Silva C."/>
            <person name="Just J."/>
            <person name="Falentin C."/>
            <person name="Koh C.S."/>
            <person name="Le Clainche I."/>
            <person name="Bernard M."/>
            <person name="Bento P."/>
            <person name="Noel B."/>
            <person name="Labadie K."/>
            <person name="Alberti A."/>
            <person name="Charles M."/>
            <person name="Arnaud D."/>
            <person name="Guo H."/>
            <person name="Daviaud C."/>
            <person name="Alamery S."/>
            <person name="Jabbari K."/>
            <person name="Zhao M."/>
            <person name="Edger P.P."/>
            <person name="Chelaifa H."/>
            <person name="Tack D."/>
            <person name="Lassalle G."/>
            <person name="Mestiri I."/>
            <person name="Schnel N."/>
            <person name="Le Paslier M.C."/>
            <person name="Fan G."/>
            <person name="Renault V."/>
            <person name="Bayer P.E."/>
            <person name="Golicz A.A."/>
            <person name="Manoli S."/>
            <person name="Lee T.H."/>
            <person name="Thi V.H."/>
            <person name="Chalabi S."/>
            <person name="Hu Q."/>
            <person name="Fan C."/>
            <person name="Tollenaere R."/>
            <person name="Lu Y."/>
            <person name="Battail C."/>
            <person name="Shen J."/>
            <person name="Sidebottom C.H."/>
            <person name="Wang X."/>
            <person name="Canaguier A."/>
            <person name="Chauveau A."/>
            <person name="Berard A."/>
            <person name="Deniot G."/>
            <person name="Guan M."/>
            <person name="Liu Z."/>
            <person name="Sun F."/>
            <person name="Lim Y.P."/>
            <person name="Lyons E."/>
            <person name="Town C.D."/>
            <person name="Bancroft I."/>
            <person name="Wang X."/>
            <person name="Meng J."/>
            <person name="Ma J."/>
            <person name="Pires J.C."/>
            <person name="King G.J."/>
            <person name="Brunel D."/>
            <person name="Delourme R."/>
            <person name="Renard M."/>
            <person name="Aury J.M."/>
            <person name="Adams K.L."/>
            <person name="Batley J."/>
            <person name="Snowdon R.J."/>
            <person name="Tost J."/>
            <person name="Edwards D."/>
            <person name="Zhou Y."/>
            <person name="Hua W."/>
            <person name="Sharpe A.G."/>
            <person name="Paterson A.H."/>
            <person name="Guan C."/>
            <person name="Wincker P."/>
        </authorList>
    </citation>
    <scope>NUCLEOTIDE SEQUENCE [LARGE SCALE GENOMIC DNA]</scope>
    <source>
        <strain evidence="2">cv. Darmor-bzh</strain>
    </source>
</reference>
<dbReference type="Gramene" id="CDY25899">
    <property type="protein sequence ID" value="CDY25899"/>
    <property type="gene ID" value="GSBRNA2T00033372001"/>
</dbReference>
<organism evidence="1 2">
    <name type="scientific">Brassica napus</name>
    <name type="common">Rape</name>
    <dbReference type="NCBI Taxonomy" id="3708"/>
    <lineage>
        <taxon>Eukaryota</taxon>
        <taxon>Viridiplantae</taxon>
        <taxon>Streptophyta</taxon>
        <taxon>Embryophyta</taxon>
        <taxon>Tracheophyta</taxon>
        <taxon>Spermatophyta</taxon>
        <taxon>Magnoliopsida</taxon>
        <taxon>eudicotyledons</taxon>
        <taxon>Gunneridae</taxon>
        <taxon>Pentapetalae</taxon>
        <taxon>rosids</taxon>
        <taxon>malvids</taxon>
        <taxon>Brassicales</taxon>
        <taxon>Brassicaceae</taxon>
        <taxon>Brassiceae</taxon>
        <taxon>Brassica</taxon>
    </lineage>
</organism>
<dbReference type="Proteomes" id="UP000028999">
    <property type="component" value="Unassembled WGS sequence"/>
</dbReference>
<accession>A0A078GKW4</accession>
<evidence type="ECO:0000313" key="2">
    <source>
        <dbReference type="Proteomes" id="UP000028999"/>
    </source>
</evidence>
<gene>
    <name evidence="1" type="primary">BnaC09g32710D</name>
    <name evidence="1" type="ORF">GSBRNA2T00033372001</name>
</gene>
<name>A0A078GKW4_BRANA</name>
<evidence type="ECO:0000313" key="1">
    <source>
        <dbReference type="EMBL" id="CDY25899.1"/>
    </source>
</evidence>
<protein>
    <submittedName>
        <fullName evidence="1">BnaC09g32710D protein</fullName>
    </submittedName>
</protein>
<dbReference type="EMBL" id="LK032182">
    <property type="protein sequence ID" value="CDY25899.1"/>
    <property type="molecule type" value="Genomic_DNA"/>
</dbReference>
<dbReference type="AlphaFoldDB" id="A0A078GKW4"/>
<proteinExistence type="predicted"/>
<keyword evidence="2" id="KW-1185">Reference proteome</keyword>